<evidence type="ECO:0000256" key="1">
    <source>
        <dbReference type="SAM" id="MobiDB-lite"/>
    </source>
</evidence>
<reference evidence="3" key="1">
    <citation type="submission" date="2019-12" db="EMBL/GenBank/DDBJ databases">
        <title>Novel species isolated from a subtropical stream in China.</title>
        <authorList>
            <person name="Lu H."/>
        </authorList>
    </citation>
    <scope>NUCLEOTIDE SEQUENCE [LARGE SCALE GENOMIC DNA]</scope>
    <source>
        <strain evidence="3">FT81W</strain>
    </source>
</reference>
<name>A0A845GQX7_9BURK</name>
<feature type="region of interest" description="Disordered" evidence="1">
    <location>
        <begin position="32"/>
        <end position="57"/>
    </location>
</feature>
<evidence type="ECO:0008006" key="5">
    <source>
        <dbReference type="Google" id="ProtNLM"/>
    </source>
</evidence>
<dbReference type="AlphaFoldDB" id="A0A845GQX7"/>
<dbReference type="Proteomes" id="UP000447355">
    <property type="component" value="Unassembled WGS sequence"/>
</dbReference>
<evidence type="ECO:0000313" key="4">
    <source>
        <dbReference type="Proteomes" id="UP000447355"/>
    </source>
</evidence>
<evidence type="ECO:0000256" key="2">
    <source>
        <dbReference type="SAM" id="SignalP"/>
    </source>
</evidence>
<evidence type="ECO:0000313" key="3">
    <source>
        <dbReference type="EMBL" id="MYM96694.1"/>
    </source>
</evidence>
<organism evidence="3 4">
    <name type="scientific">Duganella vulcania</name>
    <dbReference type="NCBI Taxonomy" id="2692166"/>
    <lineage>
        <taxon>Bacteria</taxon>
        <taxon>Pseudomonadati</taxon>
        <taxon>Pseudomonadota</taxon>
        <taxon>Betaproteobacteria</taxon>
        <taxon>Burkholderiales</taxon>
        <taxon>Oxalobacteraceae</taxon>
        <taxon>Telluria group</taxon>
        <taxon>Duganella</taxon>
    </lineage>
</organism>
<feature type="region of interest" description="Disordered" evidence="1">
    <location>
        <begin position="88"/>
        <end position="124"/>
    </location>
</feature>
<feature type="chain" id="PRO_5033068167" description="Discoidin domain-containing protein" evidence="2">
    <location>
        <begin position="20"/>
        <end position="228"/>
    </location>
</feature>
<dbReference type="EMBL" id="WWCX01000051">
    <property type="protein sequence ID" value="MYM96694.1"/>
    <property type="molecule type" value="Genomic_DNA"/>
</dbReference>
<dbReference type="PROSITE" id="PS51257">
    <property type="entry name" value="PROKAR_LIPOPROTEIN"/>
    <property type="match status" value="1"/>
</dbReference>
<feature type="compositionally biased region" description="Low complexity" evidence="1">
    <location>
        <begin position="32"/>
        <end position="55"/>
    </location>
</feature>
<accession>A0A845GQX7</accession>
<sequence>MTMKRHTTIAILISTLALAACHKKDKAADAPTVEAPAAATAPAPAAPAPAVAQTEAQEEMARKQALLDYGTMEDKYLNDPKGQWAATAKASSTFGDDGGKEPSESSVARNVVGPSDDRSWTNNNQDKGFDWLEVGYAKPVNATELRVIFPSGEGVEAVSKVELQDTDGKWNTIWSGISDVKQDRRGNRTWFVRTFDKTAYKVKGAKITIANNVQHGYKNVEAVQLVGE</sequence>
<gene>
    <name evidence="3" type="ORF">GTP90_22820</name>
</gene>
<proteinExistence type="predicted"/>
<comment type="caution">
    <text evidence="3">The sequence shown here is derived from an EMBL/GenBank/DDBJ whole genome shotgun (WGS) entry which is preliminary data.</text>
</comment>
<keyword evidence="2" id="KW-0732">Signal</keyword>
<feature type="signal peptide" evidence="2">
    <location>
        <begin position="1"/>
        <end position="19"/>
    </location>
</feature>
<protein>
    <recommendedName>
        <fullName evidence="5">Discoidin domain-containing protein</fullName>
    </recommendedName>
</protein>